<reference evidence="4" key="1">
    <citation type="submission" date="2017-10" db="EMBL/GenBank/DDBJ databases">
        <title>Rapid genome shrinkage in a self-fertile nematode reveals novel sperm competition proteins.</title>
        <authorList>
            <person name="Yin D."/>
            <person name="Schwarz E.M."/>
            <person name="Thomas C.G."/>
            <person name="Felde R.L."/>
            <person name="Korf I.F."/>
            <person name="Cutter A.D."/>
            <person name="Schartner C.M."/>
            <person name="Ralston E.J."/>
            <person name="Meyer B.J."/>
            <person name="Haag E.S."/>
        </authorList>
    </citation>
    <scope>NUCLEOTIDE SEQUENCE [LARGE SCALE GENOMIC DNA]</scope>
    <source>
        <strain evidence="4">JU1422</strain>
    </source>
</reference>
<feature type="compositionally biased region" description="Acidic residues" evidence="2">
    <location>
        <begin position="92"/>
        <end position="120"/>
    </location>
</feature>
<name>A0A2G5VPF6_9PELO</name>
<gene>
    <name evidence="3" type="primary">Cnig_chr_I.g3202</name>
    <name evidence="3" type="ORF">B9Z55_003202</name>
</gene>
<feature type="region of interest" description="Disordered" evidence="2">
    <location>
        <begin position="92"/>
        <end position="127"/>
    </location>
</feature>
<feature type="coiled-coil region" evidence="1">
    <location>
        <begin position="51"/>
        <end position="85"/>
    </location>
</feature>
<dbReference type="AlphaFoldDB" id="A0A2G5VPF6"/>
<accession>A0A2G5VPF6</accession>
<evidence type="ECO:0000256" key="1">
    <source>
        <dbReference type="SAM" id="Coils"/>
    </source>
</evidence>
<organism evidence="3 4">
    <name type="scientific">Caenorhabditis nigoni</name>
    <dbReference type="NCBI Taxonomy" id="1611254"/>
    <lineage>
        <taxon>Eukaryota</taxon>
        <taxon>Metazoa</taxon>
        <taxon>Ecdysozoa</taxon>
        <taxon>Nematoda</taxon>
        <taxon>Chromadorea</taxon>
        <taxon>Rhabditida</taxon>
        <taxon>Rhabditina</taxon>
        <taxon>Rhabditomorpha</taxon>
        <taxon>Rhabditoidea</taxon>
        <taxon>Rhabditidae</taxon>
        <taxon>Peloderinae</taxon>
        <taxon>Caenorhabditis</taxon>
    </lineage>
</organism>
<feature type="compositionally biased region" description="Polar residues" evidence="2">
    <location>
        <begin position="18"/>
        <end position="27"/>
    </location>
</feature>
<comment type="caution">
    <text evidence="3">The sequence shown here is derived from an EMBL/GenBank/DDBJ whole genome shotgun (WGS) entry which is preliminary data.</text>
</comment>
<dbReference type="EMBL" id="PDUG01000001">
    <property type="protein sequence ID" value="PIC53537.1"/>
    <property type="molecule type" value="Genomic_DNA"/>
</dbReference>
<evidence type="ECO:0000313" key="4">
    <source>
        <dbReference type="Proteomes" id="UP000230233"/>
    </source>
</evidence>
<keyword evidence="1" id="KW-0175">Coiled coil</keyword>
<protein>
    <submittedName>
        <fullName evidence="3">Uncharacterized protein</fullName>
    </submittedName>
</protein>
<sequence length="127" mass="14957">MCTRKRHAEEDVEELEEQNQSGSPCSSSLTAAQILLNEKLDRIGAQVDFYHQEAHAMVREVQQELEELSIKRENFYKRLERICENLEKQLLEEAEWEGGAGEDDEEEEEEEEEDEEEEMPPMERQRG</sequence>
<keyword evidence="4" id="KW-1185">Reference proteome</keyword>
<dbReference type="Proteomes" id="UP000230233">
    <property type="component" value="Chromosome I"/>
</dbReference>
<evidence type="ECO:0000256" key="2">
    <source>
        <dbReference type="SAM" id="MobiDB-lite"/>
    </source>
</evidence>
<feature type="region of interest" description="Disordered" evidence="2">
    <location>
        <begin position="1"/>
        <end position="27"/>
    </location>
</feature>
<evidence type="ECO:0000313" key="3">
    <source>
        <dbReference type="EMBL" id="PIC53537.1"/>
    </source>
</evidence>
<proteinExistence type="predicted"/>
<dbReference type="OrthoDB" id="10373502at2759"/>